<dbReference type="RefSeq" id="XP_004700356.2">
    <property type="nucleotide sequence ID" value="XM_004700299.4"/>
</dbReference>
<accession>A0ABM0IHT5</accession>
<dbReference type="InterPro" id="IPR044156">
    <property type="entry name" value="Galectin-like"/>
</dbReference>
<organism evidence="4 5">
    <name type="scientific">Echinops telfairi</name>
    <name type="common">Lesser hedgehog tenrec</name>
    <dbReference type="NCBI Taxonomy" id="9371"/>
    <lineage>
        <taxon>Eukaryota</taxon>
        <taxon>Metazoa</taxon>
        <taxon>Chordata</taxon>
        <taxon>Craniata</taxon>
        <taxon>Vertebrata</taxon>
        <taxon>Euteleostomi</taxon>
        <taxon>Mammalia</taxon>
        <taxon>Eutheria</taxon>
        <taxon>Afrotheria</taxon>
        <taxon>Tenrecidae</taxon>
        <taxon>Tenrecinae</taxon>
        <taxon>Echinops</taxon>
    </lineage>
</organism>
<dbReference type="SMART" id="SM00908">
    <property type="entry name" value="Gal-bind_lectin"/>
    <property type="match status" value="1"/>
</dbReference>
<gene>
    <name evidence="5" type="primary">LGALS2</name>
</gene>
<dbReference type="PROSITE" id="PS51304">
    <property type="entry name" value="GALECTIN"/>
    <property type="match status" value="1"/>
</dbReference>
<dbReference type="SUPFAM" id="SSF49899">
    <property type="entry name" value="Concanavalin A-like lectins/glucanases"/>
    <property type="match status" value="1"/>
</dbReference>
<evidence type="ECO:0000256" key="1">
    <source>
        <dbReference type="ARBA" id="ARBA00022734"/>
    </source>
</evidence>
<evidence type="ECO:0000259" key="3">
    <source>
        <dbReference type="PROSITE" id="PS51304"/>
    </source>
</evidence>
<name>A0ABM0IHT5_ECHTE</name>
<keyword evidence="1 2" id="KW-0430">Lectin</keyword>
<dbReference type="InterPro" id="IPR013320">
    <property type="entry name" value="ConA-like_dom_sf"/>
</dbReference>
<dbReference type="SMART" id="SM00276">
    <property type="entry name" value="GLECT"/>
    <property type="match status" value="1"/>
</dbReference>
<dbReference type="CDD" id="cd00070">
    <property type="entry name" value="GLECT"/>
    <property type="match status" value="1"/>
</dbReference>
<dbReference type="GeneID" id="101655630"/>
<sequence>MPEEFEVKNMDVKSGTTLKIKGKIADGTNGFSINLGQEANKLNLHFNPRFNESCIVCNSMDGSWGKEQRESHLCFSPGSEVKFTVTFENEQFQVKLPDDHVVTFPNRLGHSQLSYMSVKGGFKVSSFKIE</sequence>
<evidence type="ECO:0000313" key="5">
    <source>
        <dbReference type="RefSeq" id="XP_004700356.2"/>
    </source>
</evidence>
<keyword evidence="4" id="KW-1185">Reference proteome</keyword>
<protein>
    <recommendedName>
        <fullName evidence="2">Galectin</fullName>
    </recommendedName>
</protein>
<reference evidence="5" key="1">
    <citation type="submission" date="2025-08" db="UniProtKB">
        <authorList>
            <consortium name="RefSeq"/>
        </authorList>
    </citation>
    <scope>IDENTIFICATION</scope>
</reference>
<evidence type="ECO:0000313" key="4">
    <source>
        <dbReference type="Proteomes" id="UP000694863"/>
    </source>
</evidence>
<dbReference type="PANTHER" id="PTHR11346:SF104">
    <property type="entry name" value="GALECTIN-2"/>
    <property type="match status" value="1"/>
</dbReference>
<feature type="domain" description="Galectin" evidence="3">
    <location>
        <begin position="4"/>
        <end position="130"/>
    </location>
</feature>
<dbReference type="Pfam" id="PF00337">
    <property type="entry name" value="Gal-bind_lectin"/>
    <property type="match status" value="1"/>
</dbReference>
<dbReference type="InterPro" id="IPR001079">
    <property type="entry name" value="Galectin_CRD"/>
</dbReference>
<proteinExistence type="predicted"/>
<dbReference type="Proteomes" id="UP000694863">
    <property type="component" value="Unplaced"/>
</dbReference>
<dbReference type="Gene3D" id="2.60.120.200">
    <property type="match status" value="1"/>
</dbReference>
<dbReference type="PANTHER" id="PTHR11346">
    <property type="entry name" value="GALECTIN"/>
    <property type="match status" value="1"/>
</dbReference>
<evidence type="ECO:0000256" key="2">
    <source>
        <dbReference type="RuleBase" id="RU102079"/>
    </source>
</evidence>